<dbReference type="PANTHER" id="PTHR14002:SF43">
    <property type="entry name" value="DELTA-LIKE PROTEIN"/>
    <property type="match status" value="1"/>
</dbReference>
<dbReference type="PROSITE" id="PS51034">
    <property type="entry name" value="ZP_2"/>
    <property type="match status" value="1"/>
</dbReference>
<feature type="non-terminal residue" evidence="5">
    <location>
        <position position="131"/>
    </location>
</feature>
<dbReference type="PANTHER" id="PTHR14002">
    <property type="entry name" value="ENDOGLIN/TGF-BETA RECEPTOR TYPE III"/>
    <property type="match status" value="1"/>
</dbReference>
<feature type="domain" description="ZP" evidence="4">
    <location>
        <begin position="1"/>
        <end position="57"/>
    </location>
</feature>
<evidence type="ECO:0000256" key="2">
    <source>
        <dbReference type="ARBA" id="ARBA00023157"/>
    </source>
</evidence>
<keyword evidence="3" id="KW-0812">Transmembrane</keyword>
<comment type="caution">
    <text evidence="5">The sequence shown here is derived from an EMBL/GenBank/DDBJ whole genome shotgun (WGS) entry which is preliminary data.</text>
</comment>
<gene>
    <name evidence="5" type="ORF">PEVE_00020226</name>
</gene>
<feature type="non-terminal residue" evidence="5">
    <location>
        <position position="1"/>
    </location>
</feature>
<accession>A0ABN8SIZ9</accession>
<evidence type="ECO:0000259" key="4">
    <source>
        <dbReference type="PROSITE" id="PS51034"/>
    </source>
</evidence>
<keyword evidence="1" id="KW-0732">Signal</keyword>
<keyword evidence="2" id="KW-1015">Disulfide bond</keyword>
<dbReference type="InterPro" id="IPR042235">
    <property type="entry name" value="ZP-C_dom"/>
</dbReference>
<dbReference type="Proteomes" id="UP001159427">
    <property type="component" value="Unassembled WGS sequence"/>
</dbReference>
<keyword evidence="6" id="KW-1185">Reference proteome</keyword>
<dbReference type="InterPro" id="IPR055355">
    <property type="entry name" value="ZP-C"/>
</dbReference>
<organism evidence="5 6">
    <name type="scientific">Porites evermanni</name>
    <dbReference type="NCBI Taxonomy" id="104178"/>
    <lineage>
        <taxon>Eukaryota</taxon>
        <taxon>Metazoa</taxon>
        <taxon>Cnidaria</taxon>
        <taxon>Anthozoa</taxon>
        <taxon>Hexacorallia</taxon>
        <taxon>Scleractinia</taxon>
        <taxon>Fungiina</taxon>
        <taxon>Poritidae</taxon>
        <taxon>Porites</taxon>
    </lineage>
</organism>
<keyword evidence="3" id="KW-0472">Membrane</keyword>
<dbReference type="EMBL" id="CALNXI010002716">
    <property type="protein sequence ID" value="CAH3190200.1"/>
    <property type="molecule type" value="Genomic_DNA"/>
</dbReference>
<reference evidence="5 6" key="1">
    <citation type="submission" date="2022-05" db="EMBL/GenBank/DDBJ databases">
        <authorList>
            <consortium name="Genoscope - CEA"/>
            <person name="William W."/>
        </authorList>
    </citation>
    <scope>NUCLEOTIDE SEQUENCE [LARGE SCALE GENOMIC DNA]</scope>
</reference>
<feature type="transmembrane region" description="Helical" evidence="3">
    <location>
        <begin position="107"/>
        <end position="127"/>
    </location>
</feature>
<evidence type="ECO:0000256" key="1">
    <source>
        <dbReference type="ARBA" id="ARBA00022729"/>
    </source>
</evidence>
<dbReference type="Gene3D" id="2.60.40.4100">
    <property type="entry name" value="Zona pellucida, ZP-C domain"/>
    <property type="match status" value="1"/>
</dbReference>
<name>A0ABN8SIZ9_9CNID</name>
<proteinExistence type="predicted"/>
<dbReference type="Pfam" id="PF00100">
    <property type="entry name" value="Zona_pellucida"/>
    <property type="match status" value="1"/>
</dbReference>
<evidence type="ECO:0000313" key="6">
    <source>
        <dbReference type="Proteomes" id="UP001159427"/>
    </source>
</evidence>
<dbReference type="InterPro" id="IPR001507">
    <property type="entry name" value="ZP_dom"/>
</dbReference>
<keyword evidence="3" id="KW-1133">Transmembrane helix</keyword>
<evidence type="ECO:0000256" key="3">
    <source>
        <dbReference type="SAM" id="Phobius"/>
    </source>
</evidence>
<evidence type="ECO:0000313" key="5">
    <source>
        <dbReference type="EMBL" id="CAH3190200.1"/>
    </source>
</evidence>
<protein>
    <recommendedName>
        <fullName evidence="4">ZP domain-containing protein</fullName>
    </recommendedName>
</protein>
<sequence length="131" mass="14850">CPVDDTLKFYRSPTGTYRFGLEAFEFVDQPFVFIHCHVIICNASNLQSRCARGCEKKARLRREVEHHNLYSLAQGPITLDHEIKRDQKHVEKFSVNNMDSVGMDSSLLAAMAVVTAVTIFGVAFVIMKKRS</sequence>